<sequence>MNHDGETDDDLPSPFPYSGILVSVADLWFGWGSSLLFVMREETHSARVSRVEFILGSALRSHSSTLSDEGVAGLPVAKTTPQSTTQ</sequence>
<dbReference type="GeneID" id="84589941"/>
<name>A0AAJ8BP12_ASPNG</name>
<proteinExistence type="predicted"/>
<feature type="region of interest" description="Disordered" evidence="1">
    <location>
        <begin position="62"/>
        <end position="86"/>
    </location>
</feature>
<organism evidence="3">
    <name type="scientific">Aspergillus niger</name>
    <dbReference type="NCBI Taxonomy" id="5061"/>
    <lineage>
        <taxon>Eukaryota</taxon>
        <taxon>Fungi</taxon>
        <taxon>Dikarya</taxon>
        <taxon>Ascomycota</taxon>
        <taxon>Pezizomycotina</taxon>
        <taxon>Eurotiomycetes</taxon>
        <taxon>Eurotiomycetidae</taxon>
        <taxon>Eurotiales</taxon>
        <taxon>Aspergillaceae</taxon>
        <taxon>Aspergillus</taxon>
        <taxon>Aspergillus subgen. Circumdati</taxon>
    </lineage>
</organism>
<keyword evidence="2" id="KW-0812">Transmembrane</keyword>
<feature type="transmembrane region" description="Helical" evidence="2">
    <location>
        <begin position="20"/>
        <end position="39"/>
    </location>
</feature>
<reference evidence="3" key="1">
    <citation type="submission" date="2025-02" db="EMBL/GenBank/DDBJ databases">
        <authorList>
            <consortium name="NCBI Genome Project"/>
        </authorList>
    </citation>
    <scope>NUCLEOTIDE SEQUENCE</scope>
</reference>
<reference evidence="3" key="2">
    <citation type="submission" date="2025-08" db="UniProtKB">
        <authorList>
            <consortium name="RefSeq"/>
        </authorList>
    </citation>
    <scope>IDENTIFICATION</scope>
</reference>
<keyword evidence="2" id="KW-0472">Membrane</keyword>
<evidence type="ECO:0000256" key="2">
    <source>
        <dbReference type="SAM" id="Phobius"/>
    </source>
</evidence>
<protein>
    <submittedName>
        <fullName evidence="3">Uncharacterized protein</fullName>
    </submittedName>
</protein>
<dbReference type="VEuPathDB" id="FungiDB:An01g05010"/>
<dbReference type="AlphaFoldDB" id="A0AAJ8BP12"/>
<evidence type="ECO:0000313" key="3">
    <source>
        <dbReference type="RefSeq" id="XP_059599655.1"/>
    </source>
</evidence>
<dbReference type="RefSeq" id="XP_059599655.1">
    <property type="nucleotide sequence ID" value="XM_059747882.1"/>
</dbReference>
<gene>
    <name evidence="3" type="ORF">An01g05010</name>
</gene>
<dbReference type="KEGG" id="ang:An01g05010"/>
<evidence type="ECO:0000256" key="1">
    <source>
        <dbReference type="SAM" id="MobiDB-lite"/>
    </source>
</evidence>
<keyword evidence="2" id="KW-1133">Transmembrane helix</keyword>
<accession>A0AAJ8BP12</accession>